<organism evidence="7 8">
    <name type="scientific">Physcomitrium patens</name>
    <name type="common">Spreading-leaved earth moss</name>
    <name type="synonym">Physcomitrella patens</name>
    <dbReference type="NCBI Taxonomy" id="3218"/>
    <lineage>
        <taxon>Eukaryota</taxon>
        <taxon>Viridiplantae</taxon>
        <taxon>Streptophyta</taxon>
        <taxon>Embryophyta</taxon>
        <taxon>Bryophyta</taxon>
        <taxon>Bryophytina</taxon>
        <taxon>Bryopsida</taxon>
        <taxon>Funariidae</taxon>
        <taxon>Funariales</taxon>
        <taxon>Funariaceae</taxon>
        <taxon>Physcomitrium</taxon>
    </lineage>
</organism>
<evidence type="ECO:0000256" key="5">
    <source>
        <dbReference type="RuleBase" id="RU004011"/>
    </source>
</evidence>
<dbReference type="PANTHER" id="PTHR46161">
    <property type="entry name" value="NUCLEOSIDE DIPHOSPHATE KINASE"/>
    <property type="match status" value="1"/>
</dbReference>
<dbReference type="GeneID" id="112277920"/>
<dbReference type="InterPro" id="IPR036850">
    <property type="entry name" value="NDK-like_dom_sf"/>
</dbReference>
<dbReference type="Pfam" id="PF00334">
    <property type="entry name" value="NDK"/>
    <property type="match status" value="1"/>
</dbReference>
<dbReference type="FunCoup" id="A0A7I4CV42">
    <property type="interactions" value="1123"/>
</dbReference>
<sequence>MVRVTSALFPMDSTLCIIKPDAMRLGYKQNICHMIHMFGFNVIAEATFKLTRVRAEQFYRAHSQMPYFETLIRFMISRSIHCMVLVKDNCCRAFRALLGPKDSNRARREAPQTIRALYGTDGRMNAVHGSDTVKEAEWEIKFFFPTVILEPYPSSQDAASYFKEHVQPLLLKGLTALAKAKPASEPNAAVRWLAHWLHDHNPRLPLVCICVEKQFEALKEMPIKKFPFY</sequence>
<reference evidence="7" key="3">
    <citation type="submission" date="2020-12" db="UniProtKB">
        <authorList>
            <consortium name="EnsemblPlants"/>
        </authorList>
    </citation>
    <scope>IDENTIFICATION</scope>
</reference>
<accession>A0A7I4CV42</accession>
<gene>
    <name evidence="7" type="primary">LOC112277920</name>
</gene>
<comment type="catalytic activity">
    <reaction evidence="1">
        <text>a 2'-deoxyribonucleoside 5'-diphosphate + ATP = a 2'-deoxyribonucleoside 5'-triphosphate + ADP</text>
        <dbReference type="Rhea" id="RHEA:44640"/>
        <dbReference type="ChEBI" id="CHEBI:30616"/>
        <dbReference type="ChEBI" id="CHEBI:61560"/>
        <dbReference type="ChEBI" id="CHEBI:73316"/>
        <dbReference type="ChEBI" id="CHEBI:456216"/>
        <dbReference type="EC" id="2.7.4.6"/>
    </reaction>
</comment>
<name>A0A7I4CV42_PHYPA</name>
<comment type="similarity">
    <text evidence="3 4 5">Belongs to the NDK family.</text>
</comment>
<feature type="domain" description="Nucleoside diphosphate kinase-like" evidence="6">
    <location>
        <begin position="11"/>
        <end position="151"/>
    </location>
</feature>
<dbReference type="InterPro" id="IPR034907">
    <property type="entry name" value="NDK-like_dom"/>
</dbReference>
<dbReference type="Pfam" id="PF05186">
    <property type="entry name" value="Dpy-30"/>
    <property type="match status" value="1"/>
</dbReference>
<dbReference type="Gramene" id="Pp3c26_13710V3.2">
    <property type="protein sequence ID" value="Pp3c26_13710V3.2"/>
    <property type="gene ID" value="Pp3c26_13710"/>
</dbReference>
<proteinExistence type="inferred from homology"/>
<dbReference type="RefSeq" id="XP_024366539.1">
    <property type="nucleotide sequence ID" value="XM_024510771.2"/>
</dbReference>
<dbReference type="KEGG" id="ppp:112277920"/>
<dbReference type="GO" id="GO:0006228">
    <property type="term" value="P:UTP biosynthetic process"/>
    <property type="evidence" value="ECO:0007669"/>
    <property type="project" value="InterPro"/>
</dbReference>
<dbReference type="EnsemblPlants" id="Pp3c26_13710V3.2">
    <property type="protein sequence ID" value="Pp3c26_13710V3.2"/>
    <property type="gene ID" value="Pp3c26_13710"/>
</dbReference>
<dbReference type="EMBL" id="ABEU02000026">
    <property type="status" value="NOT_ANNOTATED_CDS"/>
    <property type="molecule type" value="Genomic_DNA"/>
</dbReference>
<dbReference type="SMART" id="SM00562">
    <property type="entry name" value="NDK"/>
    <property type="match status" value="1"/>
</dbReference>
<dbReference type="InterPro" id="IPR001564">
    <property type="entry name" value="Nucleoside_diP_kinase"/>
</dbReference>
<dbReference type="CDD" id="cd22983">
    <property type="entry name" value="DD_CrRSP23-like"/>
    <property type="match status" value="1"/>
</dbReference>
<dbReference type="Proteomes" id="UP000006727">
    <property type="component" value="Chromosome 26"/>
</dbReference>
<evidence type="ECO:0000313" key="7">
    <source>
        <dbReference type="EnsemblPlants" id="Pp3c26_13710V3.2"/>
    </source>
</evidence>
<dbReference type="PRINTS" id="PR01243">
    <property type="entry name" value="NUCDPKINASE"/>
</dbReference>
<dbReference type="InterPro" id="IPR007858">
    <property type="entry name" value="Dpy-30_motif"/>
</dbReference>
<dbReference type="Gene3D" id="3.30.70.141">
    <property type="entry name" value="Nucleoside diphosphate kinase-like domain"/>
    <property type="match status" value="1"/>
</dbReference>
<reference evidence="7 8" key="1">
    <citation type="journal article" date="2008" name="Science">
        <title>The Physcomitrella genome reveals evolutionary insights into the conquest of land by plants.</title>
        <authorList>
            <person name="Rensing S."/>
            <person name="Lang D."/>
            <person name="Zimmer A."/>
            <person name="Terry A."/>
            <person name="Salamov A."/>
            <person name="Shapiro H."/>
            <person name="Nishiyama T."/>
            <person name="Perroud P.-F."/>
            <person name="Lindquist E."/>
            <person name="Kamisugi Y."/>
            <person name="Tanahashi T."/>
            <person name="Sakakibara K."/>
            <person name="Fujita T."/>
            <person name="Oishi K."/>
            <person name="Shin-I T."/>
            <person name="Kuroki Y."/>
            <person name="Toyoda A."/>
            <person name="Suzuki Y."/>
            <person name="Hashimoto A."/>
            <person name="Yamaguchi K."/>
            <person name="Sugano A."/>
            <person name="Kohara Y."/>
            <person name="Fujiyama A."/>
            <person name="Anterola A."/>
            <person name="Aoki S."/>
            <person name="Ashton N."/>
            <person name="Barbazuk W.B."/>
            <person name="Barker E."/>
            <person name="Bennetzen J."/>
            <person name="Bezanilla M."/>
            <person name="Blankenship R."/>
            <person name="Cho S.H."/>
            <person name="Dutcher S."/>
            <person name="Estelle M."/>
            <person name="Fawcett J.A."/>
            <person name="Gundlach H."/>
            <person name="Hanada K."/>
            <person name="Heyl A."/>
            <person name="Hicks K.A."/>
            <person name="Hugh J."/>
            <person name="Lohr M."/>
            <person name="Mayer K."/>
            <person name="Melkozernov A."/>
            <person name="Murata T."/>
            <person name="Nelson D."/>
            <person name="Pils B."/>
            <person name="Prigge M."/>
            <person name="Reiss B."/>
            <person name="Renner T."/>
            <person name="Rombauts S."/>
            <person name="Rushton P."/>
            <person name="Sanderfoot A."/>
            <person name="Schween G."/>
            <person name="Shiu S.-H."/>
            <person name="Stueber K."/>
            <person name="Theodoulou F.L."/>
            <person name="Tu H."/>
            <person name="Van de Peer Y."/>
            <person name="Verrier P.J."/>
            <person name="Waters E."/>
            <person name="Wood A."/>
            <person name="Yang L."/>
            <person name="Cove D."/>
            <person name="Cuming A."/>
            <person name="Hasebe M."/>
            <person name="Lucas S."/>
            <person name="Mishler D.B."/>
            <person name="Reski R."/>
            <person name="Grigoriev I."/>
            <person name="Quatrano R.S."/>
            <person name="Boore J.L."/>
        </authorList>
    </citation>
    <scope>NUCLEOTIDE SEQUENCE [LARGE SCALE GENOMIC DNA]</scope>
    <source>
        <strain evidence="7 8">cv. Gransden 2004</strain>
    </source>
</reference>
<dbReference type="GO" id="GO:0006183">
    <property type="term" value="P:GTP biosynthetic process"/>
    <property type="evidence" value="ECO:0007669"/>
    <property type="project" value="InterPro"/>
</dbReference>
<evidence type="ECO:0000256" key="4">
    <source>
        <dbReference type="PROSITE-ProRule" id="PRU00706"/>
    </source>
</evidence>
<evidence type="ECO:0000256" key="2">
    <source>
        <dbReference type="ARBA" id="ARBA00000937"/>
    </source>
</evidence>
<dbReference type="SUPFAM" id="SSF54919">
    <property type="entry name" value="Nucleoside diphosphate kinase, NDK"/>
    <property type="match status" value="1"/>
</dbReference>
<evidence type="ECO:0000256" key="1">
    <source>
        <dbReference type="ARBA" id="ARBA00000082"/>
    </source>
</evidence>
<comment type="caution">
    <text evidence="4">Lacks conserved residue(s) required for the propagation of feature annotation.</text>
</comment>
<dbReference type="GO" id="GO:0004550">
    <property type="term" value="F:nucleoside diphosphate kinase activity"/>
    <property type="evidence" value="ECO:0007669"/>
    <property type="project" value="UniProtKB-EC"/>
</dbReference>
<dbReference type="InParanoid" id="A0A7I4CV42"/>
<comment type="catalytic activity">
    <reaction evidence="2">
        <text>a ribonucleoside 5'-diphosphate + ATP = a ribonucleoside 5'-triphosphate + ADP</text>
        <dbReference type="Rhea" id="RHEA:18113"/>
        <dbReference type="ChEBI" id="CHEBI:30616"/>
        <dbReference type="ChEBI" id="CHEBI:57930"/>
        <dbReference type="ChEBI" id="CHEBI:61557"/>
        <dbReference type="ChEBI" id="CHEBI:456216"/>
        <dbReference type="EC" id="2.7.4.6"/>
    </reaction>
</comment>
<evidence type="ECO:0000313" key="8">
    <source>
        <dbReference type="Proteomes" id="UP000006727"/>
    </source>
</evidence>
<evidence type="ECO:0000259" key="6">
    <source>
        <dbReference type="SMART" id="SM00562"/>
    </source>
</evidence>
<protein>
    <recommendedName>
        <fullName evidence="6">Nucleoside diphosphate kinase-like domain-containing protein</fullName>
    </recommendedName>
</protein>
<dbReference type="GO" id="GO:0006241">
    <property type="term" value="P:CTP biosynthetic process"/>
    <property type="evidence" value="ECO:0007669"/>
    <property type="project" value="InterPro"/>
</dbReference>
<dbReference type="PROSITE" id="PS51374">
    <property type="entry name" value="NDPK_LIKE"/>
    <property type="match status" value="1"/>
</dbReference>
<dbReference type="PANTHER" id="PTHR46161:SF5">
    <property type="entry name" value="NUCLEOSIDE-DIPHOSPHATE KINASE"/>
    <property type="match status" value="1"/>
</dbReference>
<keyword evidence="8" id="KW-1185">Reference proteome</keyword>
<reference evidence="7 8" key="2">
    <citation type="journal article" date="2018" name="Plant J.">
        <title>The Physcomitrella patens chromosome-scale assembly reveals moss genome structure and evolution.</title>
        <authorList>
            <person name="Lang D."/>
            <person name="Ullrich K.K."/>
            <person name="Murat F."/>
            <person name="Fuchs J."/>
            <person name="Jenkins J."/>
            <person name="Haas F.B."/>
            <person name="Piednoel M."/>
            <person name="Gundlach H."/>
            <person name="Van Bel M."/>
            <person name="Meyberg R."/>
            <person name="Vives C."/>
            <person name="Morata J."/>
            <person name="Symeonidi A."/>
            <person name="Hiss M."/>
            <person name="Muchero W."/>
            <person name="Kamisugi Y."/>
            <person name="Saleh O."/>
            <person name="Blanc G."/>
            <person name="Decker E.L."/>
            <person name="van Gessel N."/>
            <person name="Grimwood J."/>
            <person name="Hayes R.D."/>
            <person name="Graham S.W."/>
            <person name="Gunter L.E."/>
            <person name="McDaniel S.F."/>
            <person name="Hoernstein S.N.W."/>
            <person name="Larsson A."/>
            <person name="Li F.W."/>
            <person name="Perroud P.F."/>
            <person name="Phillips J."/>
            <person name="Ranjan P."/>
            <person name="Rokshar D.S."/>
            <person name="Rothfels C.J."/>
            <person name="Schneider L."/>
            <person name="Shu S."/>
            <person name="Stevenson D.W."/>
            <person name="Thummler F."/>
            <person name="Tillich M."/>
            <person name="Villarreal Aguilar J.C."/>
            <person name="Widiez T."/>
            <person name="Wong G.K."/>
            <person name="Wymore A."/>
            <person name="Zhang Y."/>
            <person name="Zimmer A.D."/>
            <person name="Quatrano R.S."/>
            <person name="Mayer K.F.X."/>
            <person name="Goodstein D."/>
            <person name="Casacuberta J.M."/>
            <person name="Vandepoele K."/>
            <person name="Reski R."/>
            <person name="Cuming A.C."/>
            <person name="Tuskan G.A."/>
            <person name="Maumus F."/>
            <person name="Salse J."/>
            <person name="Schmutz J."/>
            <person name="Rensing S.A."/>
        </authorList>
    </citation>
    <scope>NUCLEOTIDE SEQUENCE [LARGE SCALE GENOMIC DNA]</scope>
    <source>
        <strain evidence="7 8">cv. Gransden 2004</strain>
    </source>
</reference>
<dbReference type="Gene3D" id="1.20.890.10">
    <property type="entry name" value="cAMP-dependent protein kinase regulatory subunit, dimerization-anchoring domain"/>
    <property type="match status" value="1"/>
</dbReference>
<dbReference type="OrthoDB" id="2162449at2759"/>
<dbReference type="AlphaFoldDB" id="A0A7I4CV42"/>
<evidence type="ECO:0000256" key="3">
    <source>
        <dbReference type="ARBA" id="ARBA00008142"/>
    </source>
</evidence>